<gene>
    <name evidence="1" type="ORF">BD626DRAFT_166024</name>
</gene>
<evidence type="ECO:0000313" key="2">
    <source>
        <dbReference type="Proteomes" id="UP000320762"/>
    </source>
</evidence>
<sequence>MSTYDGSYHYIASPIYEAHCYASASPLNQADVLSSAAKLVGQVTARKFEWRTPNNAVASICALNTPRAFIFAQAPPRLTVTHQQRRTKVRDWDETFNPELDDHFELKDLQEFESADFAYLSRLSTVERKSAVVSLPERRTYSAPLHNLLTKPHVYLSPVNFKINKSGLKPYSKSKPIILCLQALAPTSLSRHTWIVPIRGRLPWAACSSAVILGDGVNSISDIPSLPSTSEEEIIWTPGSVQQFWKFLVYFRQKGRLGPIGLSFQVAPEAPSGSSSLKSPDETPKTDILSVDLVKIHHDGELSMFVRNILQLWAYRSHEDEPGVRVLRGARLVLTDHRGKALLVS</sequence>
<dbReference type="OrthoDB" id="3143319at2759"/>
<protein>
    <submittedName>
        <fullName evidence="1">Uncharacterized protein</fullName>
    </submittedName>
</protein>
<dbReference type="STRING" id="97359.A0A550CQ19"/>
<dbReference type="AlphaFoldDB" id="A0A550CQ19"/>
<organism evidence="1 2">
    <name type="scientific">Schizophyllum amplum</name>
    <dbReference type="NCBI Taxonomy" id="97359"/>
    <lineage>
        <taxon>Eukaryota</taxon>
        <taxon>Fungi</taxon>
        <taxon>Dikarya</taxon>
        <taxon>Basidiomycota</taxon>
        <taxon>Agaricomycotina</taxon>
        <taxon>Agaricomycetes</taxon>
        <taxon>Agaricomycetidae</taxon>
        <taxon>Agaricales</taxon>
        <taxon>Schizophyllaceae</taxon>
        <taxon>Schizophyllum</taxon>
    </lineage>
</organism>
<proteinExistence type="predicted"/>
<dbReference type="Proteomes" id="UP000320762">
    <property type="component" value="Unassembled WGS sequence"/>
</dbReference>
<dbReference type="EMBL" id="VDMD01000003">
    <property type="protein sequence ID" value="TRM66896.1"/>
    <property type="molecule type" value="Genomic_DNA"/>
</dbReference>
<keyword evidence="2" id="KW-1185">Reference proteome</keyword>
<comment type="caution">
    <text evidence="1">The sequence shown here is derived from an EMBL/GenBank/DDBJ whole genome shotgun (WGS) entry which is preliminary data.</text>
</comment>
<accession>A0A550CQ19</accession>
<name>A0A550CQ19_9AGAR</name>
<reference evidence="1 2" key="1">
    <citation type="journal article" date="2019" name="New Phytol.">
        <title>Comparative genomics reveals unique wood-decay strategies and fruiting body development in the Schizophyllaceae.</title>
        <authorList>
            <person name="Almasi E."/>
            <person name="Sahu N."/>
            <person name="Krizsan K."/>
            <person name="Balint B."/>
            <person name="Kovacs G.M."/>
            <person name="Kiss B."/>
            <person name="Cseklye J."/>
            <person name="Drula E."/>
            <person name="Henrissat B."/>
            <person name="Nagy I."/>
            <person name="Chovatia M."/>
            <person name="Adam C."/>
            <person name="LaButti K."/>
            <person name="Lipzen A."/>
            <person name="Riley R."/>
            <person name="Grigoriev I.V."/>
            <person name="Nagy L.G."/>
        </authorList>
    </citation>
    <scope>NUCLEOTIDE SEQUENCE [LARGE SCALE GENOMIC DNA]</scope>
    <source>
        <strain evidence="1 2">NL-1724</strain>
    </source>
</reference>
<evidence type="ECO:0000313" key="1">
    <source>
        <dbReference type="EMBL" id="TRM66896.1"/>
    </source>
</evidence>